<keyword evidence="5" id="KW-1185">Reference proteome</keyword>
<dbReference type="GeneID" id="111244775"/>
<keyword evidence="2" id="KW-0325">Glycoprotein</keyword>
<evidence type="ECO:0000256" key="2">
    <source>
        <dbReference type="ARBA" id="ARBA00023180"/>
    </source>
</evidence>
<dbReference type="CTD" id="32056"/>
<dbReference type="FunCoup" id="A0A7M7M4C5">
    <property type="interactions" value="1"/>
</dbReference>
<dbReference type="PANTHER" id="PTHR33562:SF22">
    <property type="entry name" value="PROTEIN QUIVER"/>
    <property type="match status" value="1"/>
</dbReference>
<dbReference type="GO" id="GO:0030431">
    <property type="term" value="P:sleep"/>
    <property type="evidence" value="ECO:0007669"/>
    <property type="project" value="InterPro"/>
</dbReference>
<dbReference type="GO" id="GO:0032222">
    <property type="term" value="P:regulation of synaptic transmission, cholinergic"/>
    <property type="evidence" value="ECO:0007669"/>
    <property type="project" value="InterPro"/>
</dbReference>
<dbReference type="Pfam" id="PF17064">
    <property type="entry name" value="QVR"/>
    <property type="match status" value="1"/>
</dbReference>
<evidence type="ECO:0000313" key="4">
    <source>
        <dbReference type="EnsemblMetazoa" id="XP_022647913"/>
    </source>
</evidence>
<dbReference type="OrthoDB" id="9988013at2759"/>
<dbReference type="KEGG" id="vde:111244775"/>
<dbReference type="RefSeq" id="XP_022647911.1">
    <property type="nucleotide sequence ID" value="XM_022792176.1"/>
</dbReference>
<dbReference type="InterPro" id="IPR031424">
    <property type="entry name" value="QVR-like"/>
</dbReference>
<dbReference type="EnsemblMetazoa" id="XM_022792176">
    <property type="protein sequence ID" value="XP_022647911"/>
    <property type="gene ID" value="LOC111244775"/>
</dbReference>
<sequence length="143" mass="16173">MNFCRWIATGVLLIIIATTLVQARARYCYTCRSRGDRGDCKDPFAYNSTTAEKNKAVKITPCASQWCAKFIEGKEGDDDLATERMCLQRPPEDQMERCAETLYQRRKVFMCMCKGDLCNLSSTNQMSLSVLAIGIFIAFRGIL</sequence>
<evidence type="ECO:0008006" key="6">
    <source>
        <dbReference type="Google" id="ProtNLM"/>
    </source>
</evidence>
<dbReference type="AlphaFoldDB" id="A0A7M7M4C5"/>
<organism evidence="4 5">
    <name type="scientific">Varroa destructor</name>
    <name type="common">Honeybee mite</name>
    <dbReference type="NCBI Taxonomy" id="109461"/>
    <lineage>
        <taxon>Eukaryota</taxon>
        <taxon>Metazoa</taxon>
        <taxon>Ecdysozoa</taxon>
        <taxon>Arthropoda</taxon>
        <taxon>Chelicerata</taxon>
        <taxon>Arachnida</taxon>
        <taxon>Acari</taxon>
        <taxon>Parasitiformes</taxon>
        <taxon>Mesostigmata</taxon>
        <taxon>Gamasina</taxon>
        <taxon>Dermanyssoidea</taxon>
        <taxon>Varroidae</taxon>
        <taxon>Varroa</taxon>
    </lineage>
</organism>
<reference evidence="4" key="1">
    <citation type="submission" date="2021-01" db="UniProtKB">
        <authorList>
            <consortium name="EnsemblMetazoa"/>
        </authorList>
    </citation>
    <scope>IDENTIFICATION</scope>
</reference>
<protein>
    <recommendedName>
        <fullName evidence="6">Protein sleepless</fullName>
    </recommendedName>
</protein>
<evidence type="ECO:0000256" key="1">
    <source>
        <dbReference type="ARBA" id="ARBA00022729"/>
    </source>
</evidence>
<dbReference type="InParanoid" id="A0A7M7M4C5"/>
<evidence type="ECO:0000256" key="3">
    <source>
        <dbReference type="SAM" id="SignalP"/>
    </source>
</evidence>
<dbReference type="EnsemblMetazoa" id="XM_022792178">
    <property type="protein sequence ID" value="XP_022647913"/>
    <property type="gene ID" value="LOC111244775"/>
</dbReference>
<name>A0A7M7M4C5_VARDE</name>
<dbReference type="EnsemblMetazoa" id="XM_022792177">
    <property type="protein sequence ID" value="XP_022647912"/>
    <property type="gene ID" value="LOC111244775"/>
</dbReference>
<dbReference type="Proteomes" id="UP000594260">
    <property type="component" value="Unplaced"/>
</dbReference>
<dbReference type="CDD" id="cd23589">
    <property type="entry name" value="TFP_LU_ECD_Rtv"/>
    <property type="match status" value="1"/>
</dbReference>
<dbReference type="RefSeq" id="XP_022647912.1">
    <property type="nucleotide sequence ID" value="XM_022792177.1"/>
</dbReference>
<keyword evidence="1 3" id="KW-0732">Signal</keyword>
<dbReference type="PANTHER" id="PTHR33562">
    <property type="entry name" value="ATILLA, ISOFORM B-RELATED-RELATED"/>
    <property type="match status" value="1"/>
</dbReference>
<dbReference type="RefSeq" id="XP_022647910.1">
    <property type="nucleotide sequence ID" value="XM_022792175.1"/>
</dbReference>
<feature type="signal peptide" evidence="3">
    <location>
        <begin position="1"/>
        <end position="23"/>
    </location>
</feature>
<dbReference type="OMA" id="SCKDPFN"/>
<dbReference type="InterPro" id="IPR050975">
    <property type="entry name" value="Sleep_regulator"/>
</dbReference>
<feature type="chain" id="PRO_5033597166" description="Protein sleepless" evidence="3">
    <location>
        <begin position="24"/>
        <end position="143"/>
    </location>
</feature>
<accession>A0A7M7M4C5</accession>
<evidence type="ECO:0000313" key="5">
    <source>
        <dbReference type="Proteomes" id="UP000594260"/>
    </source>
</evidence>
<dbReference type="EnsemblMetazoa" id="XM_022792175">
    <property type="protein sequence ID" value="XP_022647910"/>
    <property type="gene ID" value="LOC111244775"/>
</dbReference>
<proteinExistence type="predicted"/>
<dbReference type="RefSeq" id="XP_022647913.1">
    <property type="nucleotide sequence ID" value="XM_022792178.1"/>
</dbReference>